<feature type="transmembrane region" description="Helical" evidence="1">
    <location>
        <begin position="881"/>
        <end position="903"/>
    </location>
</feature>
<keyword evidence="1" id="KW-0812">Transmembrane</keyword>
<proteinExistence type="predicted"/>
<protein>
    <recommendedName>
        <fullName evidence="2">Toxin VasX N-terminal region domain-containing protein</fullName>
    </recommendedName>
</protein>
<dbReference type="OrthoDB" id="8664525at2"/>
<reference evidence="3" key="1">
    <citation type="submission" date="2016-01" db="EMBL/GenBank/DDBJ databases">
        <authorList>
            <person name="Peeters C."/>
        </authorList>
    </citation>
    <scope>NUCLEOTIDE SEQUENCE [LARGE SCALE GENOMIC DNA]</scope>
    <source>
        <strain evidence="3">LMG 29318</strain>
    </source>
</reference>
<keyword evidence="1" id="KW-1133">Transmembrane helix</keyword>
<evidence type="ECO:0000313" key="4">
    <source>
        <dbReference type="Proteomes" id="UP000054870"/>
    </source>
</evidence>
<comment type="caution">
    <text evidence="3">The sequence shown here is derived from an EMBL/GenBank/DDBJ whole genome shotgun (WGS) entry which is preliminary data.</text>
</comment>
<evidence type="ECO:0000256" key="1">
    <source>
        <dbReference type="SAM" id="Phobius"/>
    </source>
</evidence>
<dbReference type="EMBL" id="FCOF02000045">
    <property type="protein sequence ID" value="SAK88070.1"/>
    <property type="molecule type" value="Genomic_DNA"/>
</dbReference>
<organism evidence="3 4">
    <name type="scientific">Caballeronia catudaia</name>
    <dbReference type="NCBI Taxonomy" id="1777136"/>
    <lineage>
        <taxon>Bacteria</taxon>
        <taxon>Pseudomonadati</taxon>
        <taxon>Pseudomonadota</taxon>
        <taxon>Betaproteobacteria</taxon>
        <taxon>Burkholderiales</taxon>
        <taxon>Burkholderiaceae</taxon>
        <taxon>Caballeronia</taxon>
    </lineage>
</organism>
<name>A0A158D145_9BURK</name>
<evidence type="ECO:0000313" key="3">
    <source>
        <dbReference type="EMBL" id="SAK88070.1"/>
    </source>
</evidence>
<dbReference type="InterPro" id="IPR046864">
    <property type="entry name" value="VasX_N"/>
</dbReference>
<dbReference type="Pfam" id="PF20249">
    <property type="entry name" value="VasX_N"/>
    <property type="match status" value="1"/>
</dbReference>
<dbReference type="InterPro" id="IPR048126">
    <property type="entry name" value="Toxin_VasX"/>
</dbReference>
<dbReference type="NCBIfam" id="NF041559">
    <property type="entry name" value="BTH_I2691_fam"/>
    <property type="match status" value="1"/>
</dbReference>
<gene>
    <name evidence="3" type="ORF">AWB75_06018</name>
</gene>
<feature type="domain" description="Toxin VasX N-terminal region" evidence="2">
    <location>
        <begin position="9"/>
        <end position="165"/>
    </location>
</feature>
<sequence>MAIDNSASCDNCKKAGLPILPVRYTVVPKVVSAHLPSGISGEQVNSVKLTEHNYALRTLREGWLYLFYAKGARGRNYWEAYKVTEDGRIWKQSLPLPATPVTHPSCAKAGVAVPMEIIAIEQPEKCGEVFIAFSEHSWHKETFKRYAQDEKLRRQRMQCIEPAKWAAGGTNTHAVTATQQSIDQVIEYMPGLDSKLLNPGQIKNLSKEDGTYDTKLIRREATRYPLKIRQATPASASKQLVDVMNDVGKNKGAQPHPPMLLALWDAVGNAHELNGFRNDAMSMLDVYVRERAQQVDAMQSIDSAEIAVRNGAVASKSAMRSAMAGAVESMKRSGGGLGSDGFLMPSMSDDDYKAIDQAANKAGEISPAEAKLIGEAKWNSEYLPKLNLGKLMAFRPWFASVQGAITNIQANRAPDVGAWLKAPLFIATLNDYHDDNLACGIAFAAVIAEAVTGLGSEAKGEQILFDLVNNMDPTQPESVVWRAFASNQKKPKDELKEVLEAATKYKETPWQTFTGGLDSIGIYLDKLKSFTDFRDKMGEVTEHEFPVSGTERALKAMKVDRLVMVIATPLFKWTGLGKFSDCTGAFMIRGALMMHAGIARADAIGLVKQSARTELVLSNKLRAEFLALRLQGVKAGEAYTKALMNVADAEEGKLLRAKWNAVRLTPQGDAAATGMRLAGTLAIIELFSFGSILAKENKSGEDYALLVASGFSSTSACLQLPMKAMATMAKDAAGTLANLKAITGYCSGASSMIGAVLDFRKAVLTGKKGDVKIALAYFVKSALGAGAASANLLTALTSSAPMIARATGGKGLVWLGKANAGMAGATARTAELARATEAGVSAAARREAADLAGKAAVGAVAEEVGIVVGERGALLLLGRAVLFLAGWEVAVVLMVIQFLVWYFSDNDLQTWLEKCWFGKSPNNPLWDSSQQRAEFDKALAATGLKSEEVTQ</sequence>
<accession>A0A158D145</accession>
<keyword evidence="1" id="KW-0472">Membrane</keyword>
<dbReference type="Proteomes" id="UP000054870">
    <property type="component" value="Unassembled WGS sequence"/>
</dbReference>
<dbReference type="CDD" id="cd20707">
    <property type="entry name" value="MIX_III"/>
    <property type="match status" value="1"/>
</dbReference>
<evidence type="ECO:0000259" key="2">
    <source>
        <dbReference type="Pfam" id="PF20249"/>
    </source>
</evidence>
<keyword evidence="4" id="KW-1185">Reference proteome</keyword>
<dbReference type="AlphaFoldDB" id="A0A158D145"/>
<dbReference type="RefSeq" id="WP_061127695.1">
    <property type="nucleotide sequence ID" value="NZ_FCOF02000045.1"/>
</dbReference>